<dbReference type="EMBL" id="CAKOES020000138">
    <property type="protein sequence ID" value="CAH2329975.1"/>
    <property type="molecule type" value="Genomic_DNA"/>
</dbReference>
<proteinExistence type="predicted"/>
<dbReference type="Proteomes" id="UP001295444">
    <property type="component" value="Unassembled WGS sequence"/>
</dbReference>
<organism evidence="1 2">
    <name type="scientific">Pelobates cultripes</name>
    <name type="common">Western spadefoot toad</name>
    <dbReference type="NCBI Taxonomy" id="61616"/>
    <lineage>
        <taxon>Eukaryota</taxon>
        <taxon>Metazoa</taxon>
        <taxon>Chordata</taxon>
        <taxon>Craniata</taxon>
        <taxon>Vertebrata</taxon>
        <taxon>Euteleostomi</taxon>
        <taxon>Amphibia</taxon>
        <taxon>Batrachia</taxon>
        <taxon>Anura</taxon>
        <taxon>Pelobatoidea</taxon>
        <taxon>Pelobatidae</taxon>
        <taxon>Pelobates</taxon>
    </lineage>
</organism>
<protein>
    <submittedName>
        <fullName evidence="1">Uncharacterized protein</fullName>
    </submittedName>
</protein>
<keyword evidence="2" id="KW-1185">Reference proteome</keyword>
<evidence type="ECO:0000313" key="2">
    <source>
        <dbReference type="Proteomes" id="UP001295444"/>
    </source>
</evidence>
<evidence type="ECO:0000313" key="1">
    <source>
        <dbReference type="EMBL" id="CAH2329975.1"/>
    </source>
</evidence>
<feature type="non-terminal residue" evidence="1">
    <location>
        <position position="85"/>
    </location>
</feature>
<reference evidence="1" key="1">
    <citation type="submission" date="2022-03" db="EMBL/GenBank/DDBJ databases">
        <authorList>
            <person name="Alioto T."/>
            <person name="Alioto T."/>
            <person name="Gomez Garrido J."/>
        </authorList>
    </citation>
    <scope>NUCLEOTIDE SEQUENCE</scope>
</reference>
<name>A0AAD1TLE2_PELCU</name>
<accession>A0AAD1TLE2</accession>
<comment type="caution">
    <text evidence="1">The sequence shown here is derived from an EMBL/GenBank/DDBJ whole genome shotgun (WGS) entry which is preliminary data.</text>
</comment>
<gene>
    <name evidence="1" type="ORF">PECUL_23A037828</name>
</gene>
<dbReference type="AlphaFoldDB" id="A0AAD1TLE2"/>
<sequence length="85" mass="9432">MEDCESGSTGCGDCVGLQELQISVKGCWAQRVAGKIENRLIQINIAEEVEECWVQELQRKWKSAVCRRCRGSGRVLCAGDAEEVE</sequence>